<dbReference type="AlphaFoldDB" id="A0A0E0P4V9"/>
<accession>A0A0E0P4V9</accession>
<dbReference type="HOGENOM" id="CLU_1148803_0_0_1"/>
<protein>
    <submittedName>
        <fullName evidence="2">Uncharacterized protein</fullName>
    </submittedName>
</protein>
<evidence type="ECO:0000313" key="2">
    <source>
        <dbReference type="EnsemblPlants" id="ORUFI04G01720.1"/>
    </source>
</evidence>
<evidence type="ECO:0000313" key="3">
    <source>
        <dbReference type="Proteomes" id="UP000008022"/>
    </source>
</evidence>
<keyword evidence="3" id="KW-1185">Reference proteome</keyword>
<reference evidence="2" key="2">
    <citation type="submission" date="2015-06" db="UniProtKB">
        <authorList>
            <consortium name="EnsemblPlants"/>
        </authorList>
    </citation>
    <scope>IDENTIFICATION</scope>
</reference>
<feature type="region of interest" description="Disordered" evidence="1">
    <location>
        <begin position="1"/>
        <end position="49"/>
    </location>
</feature>
<sequence length="242" mass="24231">MVVAGPSHGDAPPSAWGRRTRVSDGGQAATSPAGGSGSGPPASRSDAPAQIWPFSSQHSAGASGGAQRGWGRRGAAWRKAVDYMARKEGVDNATELAAARGWHRRQQSGHRGGVGGRRHCSGRLVWVVPAAAGRPAWVAPPVADVAACAGAGGCGWPARLGDVADNRHGEGVATGNGGTRVGVAGGVQDGQCVMAAQREVMSVEVEPGEVVACGDWPGEGAGTVCPRTGGGLDGGGALVYMW</sequence>
<feature type="compositionally biased region" description="Low complexity" evidence="1">
    <location>
        <begin position="25"/>
        <end position="49"/>
    </location>
</feature>
<dbReference type="Proteomes" id="UP000008022">
    <property type="component" value="Unassembled WGS sequence"/>
</dbReference>
<dbReference type="OMA" id="RRQQSGH"/>
<reference evidence="3" key="1">
    <citation type="submission" date="2013-06" db="EMBL/GenBank/DDBJ databases">
        <authorList>
            <person name="Zhao Q."/>
        </authorList>
    </citation>
    <scope>NUCLEOTIDE SEQUENCE</scope>
    <source>
        <strain evidence="3">cv. W1943</strain>
    </source>
</reference>
<organism evidence="2 3">
    <name type="scientific">Oryza rufipogon</name>
    <name type="common">Brownbeard rice</name>
    <name type="synonym">Asian wild rice</name>
    <dbReference type="NCBI Taxonomy" id="4529"/>
    <lineage>
        <taxon>Eukaryota</taxon>
        <taxon>Viridiplantae</taxon>
        <taxon>Streptophyta</taxon>
        <taxon>Embryophyta</taxon>
        <taxon>Tracheophyta</taxon>
        <taxon>Spermatophyta</taxon>
        <taxon>Magnoliopsida</taxon>
        <taxon>Liliopsida</taxon>
        <taxon>Poales</taxon>
        <taxon>Poaceae</taxon>
        <taxon>BOP clade</taxon>
        <taxon>Oryzoideae</taxon>
        <taxon>Oryzeae</taxon>
        <taxon>Oryzinae</taxon>
        <taxon>Oryza</taxon>
    </lineage>
</organism>
<dbReference type="EnsemblPlants" id="ORUFI04G01720.1">
    <property type="protein sequence ID" value="ORUFI04G01720.1"/>
    <property type="gene ID" value="ORUFI04G01720"/>
</dbReference>
<evidence type="ECO:0000256" key="1">
    <source>
        <dbReference type="SAM" id="MobiDB-lite"/>
    </source>
</evidence>
<dbReference type="Gramene" id="ORUFI04G01720.1">
    <property type="protein sequence ID" value="ORUFI04G01720.1"/>
    <property type="gene ID" value="ORUFI04G01720"/>
</dbReference>
<name>A0A0E0P4V9_ORYRU</name>
<proteinExistence type="predicted"/>